<gene>
    <name evidence="7" type="ORF">C7C56_013815</name>
</gene>
<dbReference type="InterPro" id="IPR046348">
    <property type="entry name" value="SIS_dom_sf"/>
</dbReference>
<dbReference type="OrthoDB" id="9814005at2"/>
<dbReference type="InterPro" id="IPR036388">
    <property type="entry name" value="WH-like_DNA-bd_sf"/>
</dbReference>
<dbReference type="Proteomes" id="UP000241421">
    <property type="component" value="Unassembled WGS sequence"/>
</dbReference>
<dbReference type="Pfam" id="PF01380">
    <property type="entry name" value="SIS"/>
    <property type="match status" value="1"/>
</dbReference>
<dbReference type="PANTHER" id="PTHR30514">
    <property type="entry name" value="GLUCOKINASE"/>
    <property type="match status" value="1"/>
</dbReference>
<keyword evidence="4" id="KW-0804">Transcription</keyword>
<name>A0A2U2HK31_9BURK</name>
<dbReference type="GO" id="GO:0097367">
    <property type="term" value="F:carbohydrate derivative binding"/>
    <property type="evidence" value="ECO:0007669"/>
    <property type="project" value="InterPro"/>
</dbReference>
<dbReference type="Gene3D" id="3.40.50.10490">
    <property type="entry name" value="Glucose-6-phosphate isomerase like protein, domain 1"/>
    <property type="match status" value="1"/>
</dbReference>
<organism evidence="7 8">
    <name type="scientific">Massilia glaciei</name>
    <dbReference type="NCBI Taxonomy" id="1524097"/>
    <lineage>
        <taxon>Bacteria</taxon>
        <taxon>Pseudomonadati</taxon>
        <taxon>Pseudomonadota</taxon>
        <taxon>Betaproteobacteria</taxon>
        <taxon>Burkholderiales</taxon>
        <taxon>Oxalobacteraceae</taxon>
        <taxon>Telluria group</taxon>
        <taxon>Massilia</taxon>
    </lineage>
</organism>
<dbReference type="SUPFAM" id="SSF46689">
    <property type="entry name" value="Homeodomain-like"/>
    <property type="match status" value="1"/>
</dbReference>
<proteinExistence type="predicted"/>
<sequence>MSTPTAAPAHPYERIREAARGAPPALAAVAEWLLRHPAQAAMLGIEEIARECGTSAASVNRFARTAGFAGFTEMKNALALVMRAAIDPVQKLRDEQGRGAESAPPQYLAMAHANLEQLATANTRQDIEAAAKLLATRGRIYVLGFGLTSYVCGWLVDALIPYSHSVSALSASGGTEQSASRMSTIGKGDVLIAISLPRYSIATVDLARYARERGAKVLVIVDSQAAPLASEADLRLFASAVHPVLPASYVAVQMLCEMLVAEVMRNNPEAVAMAAELTESVASQLSVGLV</sequence>
<evidence type="ECO:0000256" key="3">
    <source>
        <dbReference type="ARBA" id="ARBA00023152"/>
    </source>
</evidence>
<keyword evidence="3" id="KW-0324">Glycolysis</keyword>
<dbReference type="PROSITE" id="PS51071">
    <property type="entry name" value="HTH_RPIR"/>
    <property type="match status" value="1"/>
</dbReference>
<dbReference type="GO" id="GO:0003677">
    <property type="term" value="F:DNA binding"/>
    <property type="evidence" value="ECO:0007669"/>
    <property type="project" value="UniProtKB-KW"/>
</dbReference>
<dbReference type="SUPFAM" id="SSF53697">
    <property type="entry name" value="SIS domain"/>
    <property type="match status" value="1"/>
</dbReference>
<evidence type="ECO:0000259" key="5">
    <source>
        <dbReference type="PROSITE" id="PS51071"/>
    </source>
</evidence>
<dbReference type="Pfam" id="PF01418">
    <property type="entry name" value="HTH_6"/>
    <property type="match status" value="1"/>
</dbReference>
<feature type="domain" description="SIS" evidence="6">
    <location>
        <begin position="130"/>
        <end position="269"/>
    </location>
</feature>
<dbReference type="CDD" id="cd05013">
    <property type="entry name" value="SIS_RpiR"/>
    <property type="match status" value="1"/>
</dbReference>
<evidence type="ECO:0000259" key="6">
    <source>
        <dbReference type="PROSITE" id="PS51464"/>
    </source>
</evidence>
<dbReference type="GO" id="GO:0006096">
    <property type="term" value="P:glycolytic process"/>
    <property type="evidence" value="ECO:0007669"/>
    <property type="project" value="UniProtKB-KW"/>
</dbReference>
<dbReference type="EMBL" id="PXWF02000225">
    <property type="protein sequence ID" value="PWF47833.1"/>
    <property type="molecule type" value="Genomic_DNA"/>
</dbReference>
<evidence type="ECO:0000256" key="2">
    <source>
        <dbReference type="ARBA" id="ARBA00023125"/>
    </source>
</evidence>
<dbReference type="InterPro" id="IPR001347">
    <property type="entry name" value="SIS_dom"/>
</dbReference>
<dbReference type="AlphaFoldDB" id="A0A2U2HK31"/>
<keyword evidence="8" id="KW-1185">Reference proteome</keyword>
<dbReference type="InterPro" id="IPR009057">
    <property type="entry name" value="Homeodomain-like_sf"/>
</dbReference>
<accession>A0A2U2HK31</accession>
<reference evidence="7 8" key="1">
    <citation type="submission" date="2018-04" db="EMBL/GenBank/DDBJ databases">
        <title>Massilia violaceinigra sp. nov., a novel purple-pigmented bacterium isolated from Tianshan glacier, Xinjiang, China.</title>
        <authorList>
            <person name="Wang H."/>
        </authorList>
    </citation>
    <scope>NUCLEOTIDE SEQUENCE [LARGE SCALE GENOMIC DNA]</scope>
    <source>
        <strain evidence="7 8">B448-2</strain>
    </source>
</reference>
<keyword evidence="1" id="KW-0805">Transcription regulation</keyword>
<feature type="domain" description="HTH rpiR-type" evidence="5">
    <location>
        <begin position="9"/>
        <end position="85"/>
    </location>
</feature>
<evidence type="ECO:0000256" key="1">
    <source>
        <dbReference type="ARBA" id="ARBA00023015"/>
    </source>
</evidence>
<keyword evidence="2" id="KW-0238">DNA-binding</keyword>
<dbReference type="RefSeq" id="WP_106757964.1">
    <property type="nucleotide sequence ID" value="NZ_PXWF02000225.1"/>
</dbReference>
<evidence type="ECO:0000256" key="4">
    <source>
        <dbReference type="ARBA" id="ARBA00023163"/>
    </source>
</evidence>
<dbReference type="InterPro" id="IPR035472">
    <property type="entry name" value="RpiR-like_SIS"/>
</dbReference>
<protein>
    <submittedName>
        <fullName evidence="7">MurR/RpiR family transcriptional regulator</fullName>
    </submittedName>
</protein>
<dbReference type="PROSITE" id="PS51464">
    <property type="entry name" value="SIS"/>
    <property type="match status" value="1"/>
</dbReference>
<dbReference type="GO" id="GO:0003700">
    <property type="term" value="F:DNA-binding transcription factor activity"/>
    <property type="evidence" value="ECO:0007669"/>
    <property type="project" value="InterPro"/>
</dbReference>
<dbReference type="InterPro" id="IPR000281">
    <property type="entry name" value="HTH_RpiR"/>
</dbReference>
<dbReference type="InterPro" id="IPR047640">
    <property type="entry name" value="RpiR-like"/>
</dbReference>
<evidence type="ECO:0000313" key="8">
    <source>
        <dbReference type="Proteomes" id="UP000241421"/>
    </source>
</evidence>
<comment type="caution">
    <text evidence="7">The sequence shown here is derived from an EMBL/GenBank/DDBJ whole genome shotgun (WGS) entry which is preliminary data.</text>
</comment>
<dbReference type="Gene3D" id="1.10.10.10">
    <property type="entry name" value="Winged helix-like DNA-binding domain superfamily/Winged helix DNA-binding domain"/>
    <property type="match status" value="1"/>
</dbReference>
<dbReference type="PANTHER" id="PTHR30514:SF18">
    <property type="entry name" value="RPIR-FAMILY TRANSCRIPTIONAL REGULATOR"/>
    <property type="match status" value="1"/>
</dbReference>
<evidence type="ECO:0000313" key="7">
    <source>
        <dbReference type="EMBL" id="PWF47833.1"/>
    </source>
</evidence>